<dbReference type="EMBL" id="JAEPRE010000242">
    <property type="protein sequence ID" value="KAG2229811.1"/>
    <property type="molecule type" value="Genomic_DNA"/>
</dbReference>
<dbReference type="Proteomes" id="UP000613177">
    <property type="component" value="Unassembled WGS sequence"/>
</dbReference>
<name>A0A8H7SIQ7_9FUNG</name>
<evidence type="ECO:0000313" key="1">
    <source>
        <dbReference type="EMBL" id="KAG2229811.1"/>
    </source>
</evidence>
<organism evidence="1 2">
    <name type="scientific">Thamnidium elegans</name>
    <dbReference type="NCBI Taxonomy" id="101142"/>
    <lineage>
        <taxon>Eukaryota</taxon>
        <taxon>Fungi</taxon>
        <taxon>Fungi incertae sedis</taxon>
        <taxon>Mucoromycota</taxon>
        <taxon>Mucoromycotina</taxon>
        <taxon>Mucoromycetes</taxon>
        <taxon>Mucorales</taxon>
        <taxon>Mucorineae</taxon>
        <taxon>Mucoraceae</taxon>
        <taxon>Thamnidium</taxon>
    </lineage>
</organism>
<gene>
    <name evidence="1" type="ORF">INT48_005473</name>
</gene>
<proteinExistence type="predicted"/>
<reference evidence="1" key="1">
    <citation type="submission" date="2021-01" db="EMBL/GenBank/DDBJ databases">
        <title>Metabolic potential, ecology and presence of endohyphal bacteria is reflected in genomic diversity of Mucoromycotina.</title>
        <authorList>
            <person name="Muszewska A."/>
            <person name="Okrasinska A."/>
            <person name="Steczkiewicz K."/>
            <person name="Drgas O."/>
            <person name="Orlowska M."/>
            <person name="Perlinska-Lenart U."/>
            <person name="Aleksandrzak-Piekarczyk T."/>
            <person name="Szatraj K."/>
            <person name="Zielenkiewicz U."/>
            <person name="Pilsyk S."/>
            <person name="Malc E."/>
            <person name="Mieczkowski P."/>
            <person name="Kruszewska J.S."/>
            <person name="Biernat P."/>
            <person name="Pawlowska J."/>
        </authorList>
    </citation>
    <scope>NUCLEOTIDE SEQUENCE</scope>
    <source>
        <strain evidence="1">WA0000018081</strain>
    </source>
</reference>
<evidence type="ECO:0000313" key="2">
    <source>
        <dbReference type="Proteomes" id="UP000613177"/>
    </source>
</evidence>
<sequence>MATVSLFSLPVKKGLVYENTKLEIEDFNKPEAEEYFIPCTIDPGHKQIFTASIDHNSDKRQIRRCSDLEPCCYASVQRRQGYVEELKKLHKIKGLEANIPTSKTMQIGNFDVHLNYVF</sequence>
<accession>A0A8H7SIQ7</accession>
<comment type="caution">
    <text evidence="1">The sequence shown here is derived from an EMBL/GenBank/DDBJ whole genome shotgun (WGS) entry which is preliminary data.</text>
</comment>
<dbReference type="AlphaFoldDB" id="A0A8H7SIQ7"/>
<protein>
    <submittedName>
        <fullName evidence="1">Uncharacterized protein</fullName>
    </submittedName>
</protein>
<keyword evidence="2" id="KW-1185">Reference proteome</keyword>